<evidence type="ECO:0000259" key="2">
    <source>
        <dbReference type="Pfam" id="PF19694"/>
    </source>
</evidence>
<organism evidence="3 4">
    <name type="scientific">Kineococcus xinjiangensis</name>
    <dbReference type="NCBI Taxonomy" id="512762"/>
    <lineage>
        <taxon>Bacteria</taxon>
        <taxon>Bacillati</taxon>
        <taxon>Actinomycetota</taxon>
        <taxon>Actinomycetes</taxon>
        <taxon>Kineosporiales</taxon>
        <taxon>Kineosporiaceae</taxon>
        <taxon>Kineococcus</taxon>
    </lineage>
</organism>
<keyword evidence="4" id="KW-1185">Reference proteome</keyword>
<protein>
    <recommendedName>
        <fullName evidence="2">DUF6194 domain-containing protein</fullName>
    </recommendedName>
</protein>
<reference evidence="3 4" key="1">
    <citation type="submission" date="2018-02" db="EMBL/GenBank/DDBJ databases">
        <title>Genomic Encyclopedia of Archaeal and Bacterial Type Strains, Phase II (KMG-II): from individual species to whole genera.</title>
        <authorList>
            <person name="Goeker M."/>
        </authorList>
    </citation>
    <scope>NUCLEOTIDE SEQUENCE [LARGE SCALE GENOMIC DNA]</scope>
    <source>
        <strain evidence="3 4">DSM 22857</strain>
    </source>
</reference>
<dbReference type="EMBL" id="PTJD01000015">
    <property type="protein sequence ID" value="PPK92279.1"/>
    <property type="molecule type" value="Genomic_DNA"/>
</dbReference>
<gene>
    <name evidence="3" type="ORF">CLV92_11525</name>
</gene>
<evidence type="ECO:0000256" key="1">
    <source>
        <dbReference type="SAM" id="MobiDB-lite"/>
    </source>
</evidence>
<sequence>MDAVTRCPALRHRQDARALPRRRRRRAAGSGGRHPGDRLGDTFLYYSPDGRVPRAGQPFATAVTKDYPGEPASGLDRPGAFRVNVHAGAEAFEAHCGHGPREASPPDGVDHRHRDVVLPHPVYARLGWVCVVDPAERSAAATRELLTTAHRLAALRHRRRSGER</sequence>
<dbReference type="Pfam" id="PF19694">
    <property type="entry name" value="DUF6194"/>
    <property type="match status" value="1"/>
</dbReference>
<evidence type="ECO:0000313" key="3">
    <source>
        <dbReference type="EMBL" id="PPK92279.1"/>
    </source>
</evidence>
<comment type="caution">
    <text evidence="3">The sequence shown here is derived from an EMBL/GenBank/DDBJ whole genome shotgun (WGS) entry which is preliminary data.</text>
</comment>
<name>A0A2S6IDK4_9ACTN</name>
<feature type="domain" description="DUF6194" evidence="2">
    <location>
        <begin position="37"/>
        <end position="161"/>
    </location>
</feature>
<proteinExistence type="predicted"/>
<dbReference type="Proteomes" id="UP000239485">
    <property type="component" value="Unassembled WGS sequence"/>
</dbReference>
<evidence type="ECO:0000313" key="4">
    <source>
        <dbReference type="Proteomes" id="UP000239485"/>
    </source>
</evidence>
<dbReference type="InterPro" id="IPR045676">
    <property type="entry name" value="DUF6194"/>
</dbReference>
<feature type="region of interest" description="Disordered" evidence="1">
    <location>
        <begin position="1"/>
        <end position="40"/>
    </location>
</feature>
<dbReference type="RefSeq" id="WP_245886932.1">
    <property type="nucleotide sequence ID" value="NZ_PTJD01000015.1"/>
</dbReference>
<dbReference type="AlphaFoldDB" id="A0A2S6IDK4"/>
<accession>A0A2S6IDK4</accession>